<evidence type="ECO:0000256" key="4">
    <source>
        <dbReference type="ARBA" id="ARBA00022989"/>
    </source>
</evidence>
<sequence length="414" mass="41732">MASFTQSRLLPRSFSSLAWSNLAAQSAEQLSLAAAPLIAVLALGAGPGEVGMLAAMQTLPFLLLSLPLGVLADRLPRRRLMLWSEGLRLSSLLAMLLALLCSALTIGWLAVLGFVGAVGTVGFSVAAPGLVSSLVAREALASANARLELARSAAFAAGPAVAGALVASADASAAFVLAAILSAAAIGLLLRLAGPAASSVSTPRRHPLREVAEGALFVWRDTLLRPIMITGVIFNLSWFALQAAYVPYAIRTLGLGAGAVGATLALYGAGMIVGALATARVVAWLPLGRAIQVGPIAGVFAAASLAATLVLPSTWLAALCFFLLGAGPMIWTITTTTLRQSMTPDGLLGRVSSVFLTANAGARPIGAALGGLVGAGWGESACLLAALVGFILQAMVILGSPVASLRGLPAAATS</sequence>
<organism evidence="8 9">
    <name type="scientific">Halotalea alkalilenta</name>
    <dbReference type="NCBI Taxonomy" id="376489"/>
    <lineage>
        <taxon>Bacteria</taxon>
        <taxon>Pseudomonadati</taxon>
        <taxon>Pseudomonadota</taxon>
        <taxon>Gammaproteobacteria</taxon>
        <taxon>Oceanospirillales</taxon>
        <taxon>Halomonadaceae</taxon>
        <taxon>Halotalea</taxon>
    </lineage>
</organism>
<evidence type="ECO:0000259" key="7">
    <source>
        <dbReference type="PROSITE" id="PS50850"/>
    </source>
</evidence>
<feature type="transmembrane region" description="Helical" evidence="6">
    <location>
        <begin position="117"/>
        <end position="136"/>
    </location>
</feature>
<feature type="transmembrane region" description="Helical" evidence="6">
    <location>
        <begin position="315"/>
        <end position="333"/>
    </location>
</feature>
<evidence type="ECO:0000256" key="3">
    <source>
        <dbReference type="ARBA" id="ARBA00022692"/>
    </source>
</evidence>
<dbReference type="SUPFAM" id="SSF103473">
    <property type="entry name" value="MFS general substrate transporter"/>
    <property type="match status" value="1"/>
</dbReference>
<proteinExistence type="predicted"/>
<dbReference type="PROSITE" id="PS50850">
    <property type="entry name" value="MFS"/>
    <property type="match status" value="1"/>
</dbReference>
<keyword evidence="2" id="KW-1003">Cell membrane</keyword>
<protein>
    <submittedName>
        <fullName evidence="8">MFS transporter</fullName>
    </submittedName>
</protein>
<dbReference type="Pfam" id="PF07690">
    <property type="entry name" value="MFS_1"/>
    <property type="match status" value="1"/>
</dbReference>
<dbReference type="CDD" id="cd06173">
    <property type="entry name" value="MFS_MefA_like"/>
    <property type="match status" value="1"/>
</dbReference>
<evidence type="ECO:0000313" key="8">
    <source>
        <dbReference type="EMBL" id="ANF58717.1"/>
    </source>
</evidence>
<evidence type="ECO:0000256" key="1">
    <source>
        <dbReference type="ARBA" id="ARBA00004651"/>
    </source>
</evidence>
<feature type="transmembrane region" description="Helical" evidence="6">
    <location>
        <begin position="256"/>
        <end position="278"/>
    </location>
</feature>
<keyword evidence="3 6" id="KW-0812">Transmembrane</keyword>
<dbReference type="InterPro" id="IPR011701">
    <property type="entry name" value="MFS"/>
</dbReference>
<evidence type="ECO:0000256" key="6">
    <source>
        <dbReference type="SAM" id="Phobius"/>
    </source>
</evidence>
<keyword evidence="9" id="KW-1185">Reference proteome</keyword>
<dbReference type="GO" id="GO:0022857">
    <property type="term" value="F:transmembrane transporter activity"/>
    <property type="evidence" value="ECO:0007669"/>
    <property type="project" value="InterPro"/>
</dbReference>
<dbReference type="PANTHER" id="PTHR23513">
    <property type="entry name" value="INTEGRAL MEMBRANE EFFLUX PROTEIN-RELATED"/>
    <property type="match status" value="1"/>
</dbReference>
<feature type="transmembrane region" description="Helical" evidence="6">
    <location>
        <begin position="92"/>
        <end position="111"/>
    </location>
</feature>
<dbReference type="GO" id="GO:0005886">
    <property type="term" value="C:plasma membrane"/>
    <property type="evidence" value="ECO:0007669"/>
    <property type="project" value="UniProtKB-SubCell"/>
</dbReference>
<comment type="subcellular location">
    <subcellularLocation>
        <location evidence="1">Cell membrane</location>
        <topology evidence="1">Multi-pass membrane protein</topology>
    </subcellularLocation>
</comment>
<dbReference type="EMBL" id="CP015243">
    <property type="protein sequence ID" value="ANF58717.1"/>
    <property type="molecule type" value="Genomic_DNA"/>
</dbReference>
<evidence type="ECO:0000256" key="2">
    <source>
        <dbReference type="ARBA" id="ARBA00022475"/>
    </source>
</evidence>
<gene>
    <name evidence="8" type="ORF">A5892_15620</name>
</gene>
<evidence type="ECO:0000256" key="5">
    <source>
        <dbReference type="ARBA" id="ARBA00023136"/>
    </source>
</evidence>
<dbReference type="Proteomes" id="UP000077875">
    <property type="component" value="Chromosome"/>
</dbReference>
<dbReference type="AlphaFoldDB" id="A0A172YHQ0"/>
<dbReference type="InterPro" id="IPR020846">
    <property type="entry name" value="MFS_dom"/>
</dbReference>
<feature type="transmembrane region" description="Helical" evidence="6">
    <location>
        <begin position="173"/>
        <end position="194"/>
    </location>
</feature>
<accession>A0A172YHQ0</accession>
<dbReference type="InterPro" id="IPR036259">
    <property type="entry name" value="MFS_trans_sf"/>
</dbReference>
<reference evidence="8 9" key="1">
    <citation type="submission" date="2016-04" db="EMBL/GenBank/DDBJ databases">
        <title>Complete Genome Sequence of Halotalea alkalilenta IHB B 13600.</title>
        <authorList>
            <person name="Swarnkar M.K."/>
            <person name="Sharma A."/>
            <person name="Kaushal K."/>
            <person name="Soni R."/>
            <person name="Rana S."/>
            <person name="Singh A.K."/>
            <person name="Gulati A."/>
        </authorList>
    </citation>
    <scope>NUCLEOTIDE SEQUENCE [LARGE SCALE GENOMIC DNA]</scope>
    <source>
        <strain evidence="8 9">IHB B 13600</strain>
    </source>
</reference>
<feature type="domain" description="Major facilitator superfamily (MFS) profile" evidence="7">
    <location>
        <begin position="1"/>
        <end position="404"/>
    </location>
</feature>
<feature type="transmembrane region" description="Helical" evidence="6">
    <location>
        <begin position="383"/>
        <end position="405"/>
    </location>
</feature>
<evidence type="ECO:0000313" key="9">
    <source>
        <dbReference type="Proteomes" id="UP000077875"/>
    </source>
</evidence>
<dbReference type="Gene3D" id="1.20.1250.20">
    <property type="entry name" value="MFS general substrate transporter like domains"/>
    <property type="match status" value="1"/>
</dbReference>
<feature type="transmembrane region" description="Helical" evidence="6">
    <location>
        <begin position="290"/>
        <end position="309"/>
    </location>
</feature>
<keyword evidence="5 6" id="KW-0472">Membrane</keyword>
<feature type="transmembrane region" description="Helical" evidence="6">
    <location>
        <begin position="227"/>
        <end position="250"/>
    </location>
</feature>
<name>A0A172YHQ0_9GAMM</name>
<dbReference type="PANTHER" id="PTHR23513:SF6">
    <property type="entry name" value="MAJOR FACILITATOR SUPERFAMILY ASSOCIATED DOMAIN-CONTAINING PROTEIN"/>
    <property type="match status" value="1"/>
</dbReference>
<feature type="transmembrane region" description="Helical" evidence="6">
    <location>
        <begin position="354"/>
        <end position="377"/>
    </location>
</feature>
<dbReference type="KEGG" id="haa:A5892_15620"/>
<dbReference type="STRING" id="376489.A5892_15620"/>
<keyword evidence="4 6" id="KW-1133">Transmembrane helix</keyword>